<dbReference type="PROSITE" id="PS00131">
    <property type="entry name" value="CARBOXYPEPT_SER_SER"/>
    <property type="match status" value="2"/>
</dbReference>
<dbReference type="Proteomes" id="UP000887540">
    <property type="component" value="Unplaced"/>
</dbReference>
<keyword evidence="2" id="KW-0378">Hydrolase</keyword>
<sequence>MMFLQMEQLQLRLWFKQYSGFLPVTGGINFIHYWLVESQGNPATDPLVLWLNGGPGCSSLLGFFEELGPFFPNPDGTTLFENVFSWNKLANVLFIESPHGVGYSYTTGGDYHYNDTKSTKLPLNLVGMAVGNGILSNIQQVNSYVDLAFYRGIIGKPQYNTLKSCCPSVTNNVTNTLQYCDFSSWLKFEPDGVGYPTNDSFCGNEIANFGENYLWNLNDTDPYNMLEDCYTSNFGPKSLDKTFKMEDLRRRIEKFSDSPIITDGMWRFINQGGFVNTRSTDPFNGFACYADNAMYLYLNSPVVKTQLHVPASQMNATWNSCPDAVFYNWTREHLEMTDVFVSIINSNYTLKMLIYNGDVDGVCNFLGDEWFVENLAKNQSLAVTANRYLWWYQQQPGELQNTGGFAKKFANNNTQLDLLTVKGAGHPVPGDRPGPALAMISNFLSSARNYSASFNVSIQAKPLKQEYQTPPDGLLTRKQADRVFSLPGLTFDVNNQFSHYSGYLRASPGNFLHYWLVTSYQYSNDPLIIWLSGGPGCSSVAALMSRHGPYHPNHDGTTLYQNIFSWNNAANVLYLSAPRNVGFSWQNTSINNDTTYNDDQTISDAYLAIQDFFSAYPEYVKPGQKFFIAGDGYSGIFVSGLAAKMAQDIKSGTLKNVPIFGGIIIGNGELSAVQSINSLIPEMYAKGFIGKGQWDQLQNCCPGGYNSLDFCDFTQFITINDLGNVTSKDSTSLCGNLIANLIMRPWDLGRIALVQGMMNIYQDCYMQQQHNGYFRDFKTTVTLAYLERNDNYDPYSTDSQGGYPCWANQATNLYLNRTDVRRAIHIPSYVQNYAMCSDSVQSQYVRQYNDTTQFFNQIINAQLDSFKILLYNGDVDFICNHIGNQWFVEALAASNSLQVSQQHQPWYFRNQIAGYLKEFQKGSVTIDLVTVKGAGHLGPIDRPGPVQQLVSQFIHDQPINKTSPNLPTQATLKKEYLVQEMLTNSIAQDQLYRRITSSKKFQALKKNKPRPKRETKALPDPPPPTWSTNKTTDLVNSSLLSMTFNFPSEMYSGYLNLQGNFTGVYLHYWLIMSEGNAATDPLILWLNGGPGCSSLGGLLNELGPLRPSKDGQSLYQNPYAWTKAGNVVFLESPRGVGFSYSSGSSISDTFNNDDQTALMNVEAILSFYARFPEFNNRSFYITGESYGGVYVPTLTDQLIKRIQKDNLKNIALTGVAIGNGEMSSLKQVSSSVTLLYYKGVYDLPMYKNVSSCCAAVAQNQTGGYSVPCDLTQYITMYDNGNVTGKVDPNNNRITQCGQLVTELGWSDVWLTANDVYNTYQDCYNPPYADTGLANKNKRAKREVDYSLPGTILSNRYPFFDHAKYINKDSTDSFRGVYCYQDDATKTFLNNPVVRAALHVLNTTYLPSWSDCNDDMNDKYIQQYHDTKPVFDSILASGYPLRFLIYNGDADMACQFLGDEWFIENLAYENNMFPTTERNFWQYKNPNETVDNATMAYRPRLAGFVKSFKYTNANQTVTFDLLTVKGAGHFVPLDRPGPALQMIYNFVNNLPYNTTLSVNVTPAPLNILVPGIEPPPQRELDRVYDLPGLTYDLNFKHYSGYLKGEVQGNYLHYWFVEAQNNASQAPLVLWLNGGPGCSSVGGLLIENGPFHPNPDGVTLFENIYSWNKAANVLYLESPRLVGFSYQDMSQSNDTNFNDDLTANDAATAVLNFFLSYPEYKGREFYVSGESYGGVYVPRLTWTLIKRIQSNSTYSDNINFRGMIVGNGYISAKWDGATVADFMYFHGLYGKTEWDQLRSCCDPPGQVYCNLSKYLDNDGNPVDSSNCSQWTYYMTELRQWTSGWDVYNIYQDCYGYSIYSFGGEEEEQKHKDIHHHIEQNKKHFKYGQPPNYMAAFVNQMSRMNYASTDLNGGFQCYMTNGATYYLNQPHVRDALHIPNYVQRWEMCSNFVGENYVGQYNTMTSDMTTTFMEIATSSYVQNLAGTPFKMLIYNGDVDLACGMMQAEYFIENFVNLTNGVVTQNRSEWYYTSYDLTPANVGFAKSFNSGKMTLDLLTVKGSGHMVPTDRPGPALQMLTNFLTSDRNFSAPVPFSLAAAPLKGEYTPPTPGQFVITTPVTTATPGAVSTTNGTTVSSPSSTQTQGQNKSSKASGGLYASFLMNMVGVVIAIKVFIR</sequence>
<feature type="region of interest" description="Disordered" evidence="3">
    <location>
        <begin position="2120"/>
        <end position="2145"/>
    </location>
</feature>
<protein>
    <recommendedName>
        <fullName evidence="2">Carboxypeptidase</fullName>
        <ecNumber evidence="2">3.4.16.-</ecNumber>
    </recommendedName>
</protein>
<dbReference type="GO" id="GO:0004185">
    <property type="term" value="F:serine-type carboxypeptidase activity"/>
    <property type="evidence" value="ECO:0007669"/>
    <property type="project" value="UniProtKB-UniRule"/>
</dbReference>
<dbReference type="PANTHER" id="PTHR11802:SF480">
    <property type="entry name" value="CARBOXYPEPTIDASE"/>
    <property type="match status" value="1"/>
</dbReference>
<dbReference type="InterPro" id="IPR033124">
    <property type="entry name" value="Ser_caboxypep_his_AS"/>
</dbReference>
<keyword evidence="2" id="KW-0121">Carboxypeptidase</keyword>
<evidence type="ECO:0000313" key="5">
    <source>
        <dbReference type="Proteomes" id="UP000887540"/>
    </source>
</evidence>
<dbReference type="EC" id="3.4.16.-" evidence="2"/>
<feature type="compositionally biased region" description="Low complexity" evidence="3">
    <location>
        <begin position="2120"/>
        <end position="2142"/>
    </location>
</feature>
<keyword evidence="5" id="KW-1185">Reference proteome</keyword>
<dbReference type="InterPro" id="IPR001563">
    <property type="entry name" value="Peptidase_S10"/>
</dbReference>
<keyword evidence="4" id="KW-0812">Transmembrane</keyword>
<dbReference type="Gene3D" id="3.40.50.12670">
    <property type="match status" value="2"/>
</dbReference>
<dbReference type="PRINTS" id="PR00724">
    <property type="entry name" value="CRBOXYPTASEC"/>
</dbReference>
<organism evidence="5 6">
    <name type="scientific">Acrobeloides nanus</name>
    <dbReference type="NCBI Taxonomy" id="290746"/>
    <lineage>
        <taxon>Eukaryota</taxon>
        <taxon>Metazoa</taxon>
        <taxon>Ecdysozoa</taxon>
        <taxon>Nematoda</taxon>
        <taxon>Chromadorea</taxon>
        <taxon>Rhabditida</taxon>
        <taxon>Tylenchina</taxon>
        <taxon>Cephalobomorpha</taxon>
        <taxon>Cephaloboidea</taxon>
        <taxon>Cephalobidae</taxon>
        <taxon>Acrobeloides</taxon>
    </lineage>
</organism>
<dbReference type="InterPro" id="IPR029058">
    <property type="entry name" value="AB_hydrolase_fold"/>
</dbReference>
<evidence type="ECO:0000256" key="3">
    <source>
        <dbReference type="SAM" id="MobiDB-lite"/>
    </source>
</evidence>
<dbReference type="Pfam" id="PF00450">
    <property type="entry name" value="Peptidase_S10"/>
    <property type="match status" value="4"/>
</dbReference>
<proteinExistence type="inferred from homology"/>
<feature type="region of interest" description="Disordered" evidence="3">
    <location>
        <begin position="1002"/>
        <end position="1031"/>
    </location>
</feature>
<name>A0A914DLK6_9BILA</name>
<feature type="compositionally biased region" description="Basic residues" evidence="3">
    <location>
        <begin position="1002"/>
        <end position="1011"/>
    </location>
</feature>
<dbReference type="FunFam" id="3.40.50.12670:FF:000002">
    <property type="entry name" value="Carboxypeptidase"/>
    <property type="match status" value="3"/>
</dbReference>
<dbReference type="WBParaSite" id="ACRNAN_scaffold3134.g7421.t1">
    <property type="protein sequence ID" value="ACRNAN_scaffold3134.g7421.t1"/>
    <property type="gene ID" value="ACRNAN_scaffold3134.g7421"/>
</dbReference>
<dbReference type="Gene3D" id="3.40.50.1820">
    <property type="entry name" value="alpha/beta hydrolase"/>
    <property type="match status" value="6"/>
</dbReference>
<keyword evidence="2" id="KW-0645">Protease</keyword>
<dbReference type="SUPFAM" id="SSF53474">
    <property type="entry name" value="alpha/beta-Hydrolases"/>
    <property type="match status" value="4"/>
</dbReference>
<dbReference type="GO" id="GO:0006508">
    <property type="term" value="P:proteolysis"/>
    <property type="evidence" value="ECO:0007669"/>
    <property type="project" value="UniProtKB-KW"/>
</dbReference>
<evidence type="ECO:0000313" key="6">
    <source>
        <dbReference type="WBParaSite" id="ACRNAN_scaffold3134.g7421.t1"/>
    </source>
</evidence>
<comment type="similarity">
    <text evidence="1 2">Belongs to the peptidase S10 family.</text>
</comment>
<dbReference type="FunFam" id="3.40.50.1820:FF:000222">
    <property type="entry name" value="Carboxypeptidase"/>
    <property type="match status" value="3"/>
</dbReference>
<keyword evidence="4" id="KW-0472">Membrane</keyword>
<keyword evidence="4" id="KW-1133">Transmembrane helix</keyword>
<reference evidence="6" key="1">
    <citation type="submission" date="2022-11" db="UniProtKB">
        <authorList>
            <consortium name="WormBaseParasite"/>
        </authorList>
    </citation>
    <scope>IDENTIFICATION</scope>
</reference>
<evidence type="ECO:0000256" key="4">
    <source>
        <dbReference type="SAM" id="Phobius"/>
    </source>
</evidence>
<dbReference type="PANTHER" id="PTHR11802">
    <property type="entry name" value="SERINE PROTEASE FAMILY S10 SERINE CARBOXYPEPTIDASE"/>
    <property type="match status" value="1"/>
</dbReference>
<accession>A0A914DLK6</accession>
<feature type="transmembrane region" description="Helical" evidence="4">
    <location>
        <begin position="2152"/>
        <end position="2171"/>
    </location>
</feature>
<dbReference type="PROSITE" id="PS00560">
    <property type="entry name" value="CARBOXYPEPT_SER_HIS"/>
    <property type="match status" value="3"/>
</dbReference>
<evidence type="ECO:0000256" key="1">
    <source>
        <dbReference type="ARBA" id="ARBA00009431"/>
    </source>
</evidence>
<dbReference type="InterPro" id="IPR018202">
    <property type="entry name" value="Ser_caboxypep_ser_AS"/>
</dbReference>
<evidence type="ECO:0000256" key="2">
    <source>
        <dbReference type="RuleBase" id="RU361156"/>
    </source>
</evidence>